<gene>
    <name evidence="2" type="ORF">IAA16_01230</name>
</gene>
<comment type="caution">
    <text evidence="2">The sequence shown here is derived from an EMBL/GenBank/DDBJ whole genome shotgun (WGS) entry which is preliminary data.</text>
</comment>
<sequence length="374" mass="43144">MLKSFTVSNFKAFAESVTIDFSATGNYEFNKEAVKDGIVKTGVMYGKNASGKSSLGLAIFDIVANLTDNFVNPNNYINYLNRKTKAFRVNFEYKFILKNIEVIYSYSKADVRTILSEKLSIGGRTLVEYDKTKDNDPILIAFSGAENLNIELRKLSFSALRFVKSNVLLAENEENTIFNEFYDFVEKMLLFWSLETREFIGYTPVSASPILDTIIKKNHFADLQKFFHEAGFEDELDHRSINGSEQLLIKYHENESIDFRLACSSGMSSLLLLYYWLEDVSDPELCPSFIFIDEFDAFYHYELSYFIIERLKSYNCQVLLTTHNTSIFTNDLLRPDCYYICSKDKIENAHNSTVKELRFGHNLEKLYRGGTFGK</sequence>
<evidence type="ECO:0000313" key="2">
    <source>
        <dbReference type="EMBL" id="MBU3849170.1"/>
    </source>
</evidence>
<dbReference type="InterPro" id="IPR051396">
    <property type="entry name" value="Bact_Antivir_Def_Nuclease"/>
</dbReference>
<feature type="domain" description="ATPase AAA-type core" evidence="1">
    <location>
        <begin position="43"/>
        <end position="327"/>
    </location>
</feature>
<dbReference type="SUPFAM" id="SSF52540">
    <property type="entry name" value="P-loop containing nucleoside triphosphate hydrolases"/>
    <property type="match status" value="1"/>
</dbReference>
<name>A0A9E2NYF3_9SPIR</name>
<dbReference type="GO" id="GO:0005524">
    <property type="term" value="F:ATP binding"/>
    <property type="evidence" value="ECO:0007669"/>
    <property type="project" value="UniProtKB-KW"/>
</dbReference>
<evidence type="ECO:0000259" key="1">
    <source>
        <dbReference type="Pfam" id="PF13304"/>
    </source>
</evidence>
<dbReference type="InterPro" id="IPR027417">
    <property type="entry name" value="P-loop_NTPase"/>
</dbReference>
<dbReference type="AlphaFoldDB" id="A0A9E2NYF3"/>
<dbReference type="PANTHER" id="PTHR43581:SF4">
    <property type="entry name" value="ATP_GTP PHOSPHATASE"/>
    <property type="match status" value="1"/>
</dbReference>
<protein>
    <submittedName>
        <fullName evidence="2">ATP-binding protein</fullName>
    </submittedName>
</protein>
<proteinExistence type="predicted"/>
<dbReference type="PANTHER" id="PTHR43581">
    <property type="entry name" value="ATP/GTP PHOSPHATASE"/>
    <property type="match status" value="1"/>
</dbReference>
<keyword evidence="2" id="KW-0067">ATP-binding</keyword>
<dbReference type="Proteomes" id="UP000823914">
    <property type="component" value="Unassembled WGS sequence"/>
</dbReference>
<dbReference type="GO" id="GO:0016887">
    <property type="term" value="F:ATP hydrolysis activity"/>
    <property type="evidence" value="ECO:0007669"/>
    <property type="project" value="InterPro"/>
</dbReference>
<dbReference type="Pfam" id="PF13304">
    <property type="entry name" value="AAA_21"/>
    <property type="match status" value="1"/>
</dbReference>
<dbReference type="InterPro" id="IPR003959">
    <property type="entry name" value="ATPase_AAA_core"/>
</dbReference>
<accession>A0A9E2NYF3</accession>
<evidence type="ECO:0000313" key="3">
    <source>
        <dbReference type="Proteomes" id="UP000823914"/>
    </source>
</evidence>
<keyword evidence="2" id="KW-0547">Nucleotide-binding</keyword>
<reference evidence="2" key="1">
    <citation type="journal article" date="2021" name="PeerJ">
        <title>Extensive microbial diversity within the chicken gut microbiome revealed by metagenomics and culture.</title>
        <authorList>
            <person name="Gilroy R."/>
            <person name="Ravi A."/>
            <person name="Getino M."/>
            <person name="Pursley I."/>
            <person name="Horton D.L."/>
            <person name="Alikhan N.F."/>
            <person name="Baker D."/>
            <person name="Gharbi K."/>
            <person name="Hall N."/>
            <person name="Watson M."/>
            <person name="Adriaenssens E.M."/>
            <person name="Foster-Nyarko E."/>
            <person name="Jarju S."/>
            <person name="Secka A."/>
            <person name="Antonio M."/>
            <person name="Oren A."/>
            <person name="Chaudhuri R.R."/>
            <person name="La Ragione R."/>
            <person name="Hildebrand F."/>
            <person name="Pallen M.J."/>
        </authorList>
    </citation>
    <scope>NUCLEOTIDE SEQUENCE</scope>
    <source>
        <strain evidence="2">Gambia15-2214</strain>
    </source>
</reference>
<reference evidence="2" key="2">
    <citation type="submission" date="2021-04" db="EMBL/GenBank/DDBJ databases">
        <authorList>
            <person name="Gilroy R."/>
        </authorList>
    </citation>
    <scope>NUCLEOTIDE SEQUENCE</scope>
    <source>
        <strain evidence="2">Gambia15-2214</strain>
    </source>
</reference>
<organism evidence="2 3">
    <name type="scientific">Candidatus Treponema excrementipullorum</name>
    <dbReference type="NCBI Taxonomy" id="2838768"/>
    <lineage>
        <taxon>Bacteria</taxon>
        <taxon>Pseudomonadati</taxon>
        <taxon>Spirochaetota</taxon>
        <taxon>Spirochaetia</taxon>
        <taxon>Spirochaetales</taxon>
        <taxon>Treponemataceae</taxon>
        <taxon>Treponema</taxon>
    </lineage>
</organism>
<dbReference type="EMBL" id="JAHLFV010000027">
    <property type="protein sequence ID" value="MBU3849170.1"/>
    <property type="molecule type" value="Genomic_DNA"/>
</dbReference>
<dbReference type="Gene3D" id="3.40.50.300">
    <property type="entry name" value="P-loop containing nucleotide triphosphate hydrolases"/>
    <property type="match status" value="1"/>
</dbReference>